<reference evidence="1" key="2">
    <citation type="journal article" date="2015" name="Fish Shellfish Immunol.">
        <title>Early steps in the European eel (Anguilla anguilla)-Vibrio vulnificus interaction in the gills: Role of the RtxA13 toxin.</title>
        <authorList>
            <person name="Callol A."/>
            <person name="Pajuelo D."/>
            <person name="Ebbesson L."/>
            <person name="Teles M."/>
            <person name="MacKenzie S."/>
            <person name="Amaro C."/>
        </authorList>
    </citation>
    <scope>NUCLEOTIDE SEQUENCE</scope>
</reference>
<evidence type="ECO:0000313" key="1">
    <source>
        <dbReference type="EMBL" id="JAH59740.1"/>
    </source>
</evidence>
<name>A0A0E9U3K1_ANGAN</name>
<proteinExistence type="predicted"/>
<organism evidence="1">
    <name type="scientific">Anguilla anguilla</name>
    <name type="common">European freshwater eel</name>
    <name type="synonym">Muraena anguilla</name>
    <dbReference type="NCBI Taxonomy" id="7936"/>
    <lineage>
        <taxon>Eukaryota</taxon>
        <taxon>Metazoa</taxon>
        <taxon>Chordata</taxon>
        <taxon>Craniata</taxon>
        <taxon>Vertebrata</taxon>
        <taxon>Euteleostomi</taxon>
        <taxon>Actinopterygii</taxon>
        <taxon>Neopterygii</taxon>
        <taxon>Teleostei</taxon>
        <taxon>Anguilliformes</taxon>
        <taxon>Anguillidae</taxon>
        <taxon>Anguilla</taxon>
    </lineage>
</organism>
<dbReference type="AlphaFoldDB" id="A0A0E9U3K1"/>
<protein>
    <submittedName>
        <fullName evidence="1">Uncharacterized protein</fullName>
    </submittedName>
</protein>
<dbReference type="EMBL" id="GBXM01048837">
    <property type="protein sequence ID" value="JAH59740.1"/>
    <property type="molecule type" value="Transcribed_RNA"/>
</dbReference>
<sequence length="35" mass="3993">MPNNVVVCFIYSLPYPCPTFPGSDLLLDLHYFVNC</sequence>
<accession>A0A0E9U3K1</accession>
<reference evidence="1" key="1">
    <citation type="submission" date="2014-11" db="EMBL/GenBank/DDBJ databases">
        <authorList>
            <person name="Amaro Gonzalez C."/>
        </authorList>
    </citation>
    <scope>NUCLEOTIDE SEQUENCE</scope>
</reference>